<feature type="region of interest" description="Disordered" evidence="8">
    <location>
        <begin position="398"/>
        <end position="439"/>
    </location>
</feature>
<keyword evidence="5" id="KW-1133">Transmembrane helix</keyword>
<gene>
    <name evidence="11" type="ORF">FMUND_7307</name>
</gene>
<protein>
    <recommendedName>
        <fullName evidence="2">chitin synthase</fullName>
        <ecNumber evidence="2">2.4.1.16</ecNumber>
    </recommendedName>
</protein>
<accession>A0A8H5YL17</accession>
<evidence type="ECO:0000313" key="11">
    <source>
        <dbReference type="EMBL" id="KAF5714590.1"/>
    </source>
</evidence>
<comment type="caution">
    <text evidence="11">The sequence shown here is derived from an EMBL/GenBank/DDBJ whole genome shotgun (WGS) entry which is preliminary data.</text>
</comment>
<comment type="subcellular location">
    <subcellularLocation>
        <location evidence="1">Cell membrane</location>
        <topology evidence="1">Multi-pass membrane protein</topology>
    </subcellularLocation>
</comment>
<dbReference type="AlphaFoldDB" id="A0A8H5YL17"/>
<feature type="compositionally biased region" description="Polar residues" evidence="8">
    <location>
        <begin position="205"/>
        <end position="216"/>
    </location>
</feature>
<evidence type="ECO:0000313" key="12">
    <source>
        <dbReference type="Proteomes" id="UP000544331"/>
    </source>
</evidence>
<evidence type="ECO:0000256" key="8">
    <source>
        <dbReference type="SAM" id="MobiDB-lite"/>
    </source>
</evidence>
<evidence type="ECO:0000256" key="5">
    <source>
        <dbReference type="ARBA" id="ARBA00022989"/>
    </source>
</evidence>
<keyword evidence="4" id="KW-0808">Transferase</keyword>
<organism evidence="11 12">
    <name type="scientific">Fusarium mundagurra</name>
    <dbReference type="NCBI Taxonomy" id="1567541"/>
    <lineage>
        <taxon>Eukaryota</taxon>
        <taxon>Fungi</taxon>
        <taxon>Dikarya</taxon>
        <taxon>Ascomycota</taxon>
        <taxon>Pezizomycotina</taxon>
        <taxon>Sordariomycetes</taxon>
        <taxon>Hypocreomycetidae</taxon>
        <taxon>Hypocreales</taxon>
        <taxon>Nectriaceae</taxon>
        <taxon>Fusarium</taxon>
        <taxon>Fusarium fujikuroi species complex</taxon>
    </lineage>
</organism>
<evidence type="ECO:0000256" key="3">
    <source>
        <dbReference type="ARBA" id="ARBA00022475"/>
    </source>
</evidence>
<keyword evidence="5" id="KW-0812">Transmembrane</keyword>
<feature type="compositionally biased region" description="Polar residues" evidence="8">
    <location>
        <begin position="427"/>
        <end position="439"/>
    </location>
</feature>
<feature type="region of interest" description="Disordered" evidence="8">
    <location>
        <begin position="205"/>
        <end position="232"/>
    </location>
</feature>
<evidence type="ECO:0000256" key="7">
    <source>
        <dbReference type="SAM" id="Coils"/>
    </source>
</evidence>
<evidence type="ECO:0000256" key="1">
    <source>
        <dbReference type="ARBA" id="ARBA00004651"/>
    </source>
</evidence>
<dbReference type="Pfam" id="PF17111">
    <property type="entry name" value="PigL_N"/>
    <property type="match status" value="1"/>
</dbReference>
<sequence length="545" mass="59932">MDPLSIISGCAGLITAIGSLTISINTFVRSCREARSDLDRVSRELHSLQTVLELIEEDAKDGTKPFPPTIQHHVSGIVTNCSSVVLEVETCIKKYGVGRVKSRAAWAINGQGDMEKLRSSLEAHKSALELALDMLSLSLTKDIKTDTSEIRNDTAAIKDDTALILLQIEQLQARLPDTAAAPNDYILQRFLEDMATYTETTLDANASCSDGMSSRALSIGDEHDESPPKSLQHDLPILATQHSSALEANSLSDRVDAFRNAAKHIASPIPHGQGQRPIPTMEDIPHRPKGPGPASSYSRYSYDNEVALGSDLQTLGLSSLALDSRNEKTQNQVAALPVGVQKESEISEFALLDAFDPLWRKHYGSYLQGRGLSNDAIRENQDFVIGILKVEKVKTPSWSQESYTPSAMNNSRAQSDPSQPLPPICGSQHTDPVSSTSHRLPQQVMSYKVPIKEPILTDEDDAVISPPRTKDLSSQEEHHIQRFTGNVVVDIPVPARILGRVPHSYPPDRDEFTHSRFTSITCPPEEFGDQNYTLRAILFAKPRYT</sequence>
<evidence type="ECO:0000256" key="6">
    <source>
        <dbReference type="ARBA" id="ARBA00023180"/>
    </source>
</evidence>
<proteinExistence type="predicted"/>
<keyword evidence="12" id="KW-1185">Reference proteome</keyword>
<keyword evidence="3" id="KW-1003">Cell membrane</keyword>
<feature type="domain" description="Azaphilone pigments biosynthesis cluster protein L N-terminal" evidence="10">
    <location>
        <begin position="1"/>
        <end position="175"/>
    </location>
</feature>
<dbReference type="Pfam" id="PF08407">
    <property type="entry name" value="Chitin_synth_1N"/>
    <property type="match status" value="1"/>
</dbReference>
<dbReference type="EMBL" id="JAAOAN010000238">
    <property type="protein sequence ID" value="KAF5714590.1"/>
    <property type="molecule type" value="Genomic_DNA"/>
</dbReference>
<evidence type="ECO:0000259" key="10">
    <source>
        <dbReference type="Pfam" id="PF17111"/>
    </source>
</evidence>
<dbReference type="InterPro" id="IPR031348">
    <property type="entry name" value="PigL_N"/>
</dbReference>
<name>A0A8H5YL17_9HYPO</name>
<feature type="domain" description="Chitin synthase N-terminal" evidence="9">
    <location>
        <begin position="479"/>
        <end position="544"/>
    </location>
</feature>
<dbReference type="OrthoDB" id="524326at2759"/>
<dbReference type="GO" id="GO:0004100">
    <property type="term" value="F:chitin synthase activity"/>
    <property type="evidence" value="ECO:0007669"/>
    <property type="project" value="UniProtKB-EC"/>
</dbReference>
<keyword evidence="7" id="KW-0175">Coiled coil</keyword>
<keyword evidence="4" id="KW-0328">Glycosyltransferase</keyword>
<evidence type="ECO:0000256" key="2">
    <source>
        <dbReference type="ARBA" id="ARBA00012543"/>
    </source>
</evidence>
<feature type="compositionally biased region" description="Polar residues" evidence="8">
    <location>
        <begin position="398"/>
        <end position="418"/>
    </location>
</feature>
<dbReference type="EC" id="2.4.1.16" evidence="2"/>
<dbReference type="InterPro" id="IPR013616">
    <property type="entry name" value="Chitin_synth_N"/>
</dbReference>
<evidence type="ECO:0000259" key="9">
    <source>
        <dbReference type="Pfam" id="PF08407"/>
    </source>
</evidence>
<keyword evidence="6" id="KW-0325">Glycoprotein</keyword>
<feature type="region of interest" description="Disordered" evidence="8">
    <location>
        <begin position="267"/>
        <end position="298"/>
    </location>
</feature>
<reference evidence="11 12" key="1">
    <citation type="submission" date="2020-05" db="EMBL/GenBank/DDBJ databases">
        <title>Identification and distribution of gene clusters putatively required for synthesis of sphingolipid metabolism inhibitors in phylogenetically diverse species of the filamentous fungus Fusarium.</title>
        <authorList>
            <person name="Kim H.-S."/>
            <person name="Busman M."/>
            <person name="Brown D.W."/>
            <person name="Divon H."/>
            <person name="Uhlig S."/>
            <person name="Proctor R.H."/>
        </authorList>
    </citation>
    <scope>NUCLEOTIDE SEQUENCE [LARGE SCALE GENOMIC DNA]</scope>
    <source>
        <strain evidence="11 12">NRRL 66235</strain>
    </source>
</reference>
<dbReference type="Proteomes" id="UP000544331">
    <property type="component" value="Unassembled WGS sequence"/>
</dbReference>
<keyword evidence="5" id="KW-0472">Membrane</keyword>
<dbReference type="GO" id="GO:0005886">
    <property type="term" value="C:plasma membrane"/>
    <property type="evidence" value="ECO:0007669"/>
    <property type="project" value="UniProtKB-SubCell"/>
</dbReference>
<evidence type="ECO:0000256" key="4">
    <source>
        <dbReference type="ARBA" id="ARBA00022676"/>
    </source>
</evidence>
<feature type="coiled-coil region" evidence="7">
    <location>
        <begin position="31"/>
        <end position="58"/>
    </location>
</feature>